<organism evidence="2 3">
    <name type="scientific">Rhizobium paranaense</name>
    <dbReference type="NCBI Taxonomy" id="1650438"/>
    <lineage>
        <taxon>Bacteria</taxon>
        <taxon>Pseudomonadati</taxon>
        <taxon>Pseudomonadota</taxon>
        <taxon>Alphaproteobacteria</taxon>
        <taxon>Hyphomicrobiales</taxon>
        <taxon>Rhizobiaceae</taxon>
        <taxon>Rhizobium/Agrobacterium group</taxon>
        <taxon>Rhizobium</taxon>
    </lineage>
</organism>
<name>A0A7W9D597_9HYPH</name>
<feature type="transmembrane region" description="Helical" evidence="1">
    <location>
        <begin position="12"/>
        <end position="36"/>
    </location>
</feature>
<keyword evidence="1" id="KW-0472">Membrane</keyword>
<dbReference type="Proteomes" id="UP000549882">
    <property type="component" value="Unassembled WGS sequence"/>
</dbReference>
<protein>
    <submittedName>
        <fullName evidence="2">Uncharacterized protein</fullName>
    </submittedName>
</protein>
<reference evidence="2 3" key="1">
    <citation type="submission" date="2020-08" db="EMBL/GenBank/DDBJ databases">
        <title>Genomic Encyclopedia of Type Strains, Phase IV (KMG-V): Genome sequencing to study the core and pangenomes of soil and plant-associated prokaryotes.</title>
        <authorList>
            <person name="Whitman W."/>
        </authorList>
    </citation>
    <scope>NUCLEOTIDE SEQUENCE [LARGE SCALE GENOMIC DNA]</scope>
    <source>
        <strain evidence="2 3">SEMIA 4064</strain>
    </source>
</reference>
<accession>A0A7W9D597</accession>
<proteinExistence type="predicted"/>
<keyword evidence="1" id="KW-0812">Transmembrane</keyword>
<dbReference type="EMBL" id="JACHBI010000039">
    <property type="protein sequence ID" value="MBB5578045.1"/>
    <property type="molecule type" value="Genomic_DNA"/>
</dbReference>
<evidence type="ECO:0000313" key="2">
    <source>
        <dbReference type="EMBL" id="MBB5578045.1"/>
    </source>
</evidence>
<feature type="transmembrane region" description="Helical" evidence="1">
    <location>
        <begin position="48"/>
        <end position="71"/>
    </location>
</feature>
<comment type="caution">
    <text evidence="2">The sequence shown here is derived from an EMBL/GenBank/DDBJ whole genome shotgun (WGS) entry which is preliminary data.</text>
</comment>
<evidence type="ECO:0000256" key="1">
    <source>
        <dbReference type="SAM" id="Phobius"/>
    </source>
</evidence>
<dbReference type="AlphaFoldDB" id="A0A7W9D597"/>
<dbReference type="RefSeq" id="WP_183941359.1">
    <property type="nucleotide sequence ID" value="NZ_JACHBI010000039.1"/>
</dbReference>
<gene>
    <name evidence="2" type="ORF">GGD50_006707</name>
</gene>
<keyword evidence="1" id="KW-1133">Transmembrane helix</keyword>
<keyword evidence="3" id="KW-1185">Reference proteome</keyword>
<evidence type="ECO:0000313" key="3">
    <source>
        <dbReference type="Proteomes" id="UP000549882"/>
    </source>
</evidence>
<sequence>MTRSRGSKSKTIIGSVRVWCALNLVLFIGLMTYHFGPFAKPNGWADTFSVAVNFVAGGLVSFFFYWLVVYLPEQRRRRVIKSNMTKMYRTIKETILLQVIWASRKGGRTDIDASSETIASLMTTAGFRAAFEHGSRGDEGFYAFENQMSHDTPEFREIIKQLEMLTKQVEFVLSNYIIEDSKIFDFFKRLELLLISIRQSGPGYDESKPLCNFVYEIFAGFNIVNGHQGYDVIEKMIAELDFVHYAAKQSACAIRTSRPGGILCISRFDGECR</sequence>